<dbReference type="RefSeq" id="WP_404535653.1">
    <property type="nucleotide sequence ID" value="NZ_JADIKL010000001.1"/>
</dbReference>
<dbReference type="Proteomes" id="UP001620397">
    <property type="component" value="Unassembled WGS sequence"/>
</dbReference>
<protein>
    <recommendedName>
        <fullName evidence="3">WD40 repeat domain-containing protein</fullName>
    </recommendedName>
</protein>
<organism evidence="1 2">
    <name type="scientific">Dyella agri</name>
    <dbReference type="NCBI Taxonomy" id="1926869"/>
    <lineage>
        <taxon>Bacteria</taxon>
        <taxon>Pseudomonadati</taxon>
        <taxon>Pseudomonadota</taxon>
        <taxon>Gammaproteobacteria</taxon>
        <taxon>Lysobacterales</taxon>
        <taxon>Rhodanobacteraceae</taxon>
        <taxon>Dyella</taxon>
    </lineage>
</organism>
<reference evidence="1 2" key="1">
    <citation type="submission" date="2020-10" db="EMBL/GenBank/DDBJ databases">
        <title>Phylogeny of dyella-like bacteria.</title>
        <authorList>
            <person name="Fu J."/>
        </authorList>
    </citation>
    <scope>NUCLEOTIDE SEQUENCE [LARGE SCALE GENOMIC DNA]</scope>
    <source>
        <strain evidence="1 2">DKC-1</strain>
    </source>
</reference>
<gene>
    <name evidence="1" type="ORF">ISP14_01730</name>
</gene>
<name>A0ABW8KBJ6_9GAMM</name>
<evidence type="ECO:0000313" key="2">
    <source>
        <dbReference type="Proteomes" id="UP001620397"/>
    </source>
</evidence>
<comment type="caution">
    <text evidence="1">The sequence shown here is derived from an EMBL/GenBank/DDBJ whole genome shotgun (WGS) entry which is preliminary data.</text>
</comment>
<dbReference type="PROSITE" id="PS51257">
    <property type="entry name" value="PROKAR_LIPOPROTEIN"/>
    <property type="match status" value="1"/>
</dbReference>
<evidence type="ECO:0000313" key="1">
    <source>
        <dbReference type="EMBL" id="MFK2929499.1"/>
    </source>
</evidence>
<accession>A0ABW8KBJ6</accession>
<keyword evidence="2" id="KW-1185">Reference proteome</keyword>
<evidence type="ECO:0008006" key="3">
    <source>
        <dbReference type="Google" id="ProtNLM"/>
    </source>
</evidence>
<sequence length="87" mass="9327">MNPVRKRSNTWLQASALFAACVVLVLASVGDLRHGASLQAAASFDLRMPQVEGGHEWLQVANSQDGSVRMYDARDGRLLSIAAASSK</sequence>
<dbReference type="EMBL" id="JADIKL010000001">
    <property type="protein sequence ID" value="MFK2929499.1"/>
    <property type="molecule type" value="Genomic_DNA"/>
</dbReference>
<proteinExistence type="predicted"/>